<reference evidence="2" key="1">
    <citation type="submission" date="2018-05" db="EMBL/GenBank/DDBJ databases">
        <authorList>
            <person name="Lanie J.A."/>
            <person name="Ng W.-L."/>
            <person name="Kazmierczak K.M."/>
            <person name="Andrzejewski T.M."/>
            <person name="Davidsen T.M."/>
            <person name="Wayne K.J."/>
            <person name="Tettelin H."/>
            <person name="Glass J.I."/>
            <person name="Rusch D."/>
            <person name="Podicherti R."/>
            <person name="Tsui H.-C.T."/>
            <person name="Winkler M.E."/>
        </authorList>
    </citation>
    <scope>NUCLEOTIDE SEQUENCE</scope>
</reference>
<feature type="transmembrane region" description="Helical" evidence="1">
    <location>
        <begin position="306"/>
        <end position="326"/>
    </location>
</feature>
<dbReference type="EMBL" id="UINC01020889">
    <property type="protein sequence ID" value="SVA87277.1"/>
    <property type="molecule type" value="Genomic_DNA"/>
</dbReference>
<protein>
    <submittedName>
        <fullName evidence="2">Uncharacterized protein</fullName>
    </submittedName>
</protein>
<gene>
    <name evidence="2" type="ORF">METZ01_LOCUS140131</name>
</gene>
<keyword evidence="1" id="KW-0472">Membrane</keyword>
<keyword evidence="1" id="KW-1133">Transmembrane helix</keyword>
<keyword evidence="1" id="KW-0812">Transmembrane</keyword>
<sequence>MVFIYNKSMYLKHIPLLLIYCLSHVFCGEQSNVIQEINDNIKHADTYYWLSRARSSPVTDIDKNILYLTKAKNALDKIELTEETKTLRLKVTSGLDECKIQRDEALEELHNYTPLFSLLTGTEDIIEYFDNPFEVAIEKSINGVIEGKAFFARYAFLLFVIVVTEPSDDSDLIIEIAHHYINNNTAFYALTTHELAGIMNEDEMALLHKIDEHPDILNRINQAVASKGIGIFEVVFNDQVDNLYYASSYYKFWNPDKGKFDNQMGSYEFVETPNRGGFFLILFLLLGFPITFIYNRLNPGSEGTFAPLWLSSAAAGFSIVSAVFLFKGVSVLNINGSQFFWSLNGIGWVVIFTLIISLLPLL</sequence>
<feature type="transmembrane region" description="Helical" evidence="1">
    <location>
        <begin position="276"/>
        <end position="294"/>
    </location>
</feature>
<organism evidence="2">
    <name type="scientific">marine metagenome</name>
    <dbReference type="NCBI Taxonomy" id="408172"/>
    <lineage>
        <taxon>unclassified sequences</taxon>
        <taxon>metagenomes</taxon>
        <taxon>ecological metagenomes</taxon>
    </lineage>
</organism>
<proteinExistence type="predicted"/>
<dbReference type="AlphaFoldDB" id="A0A381ZET8"/>
<name>A0A381ZET8_9ZZZZ</name>
<feature type="transmembrane region" description="Helical" evidence="1">
    <location>
        <begin position="338"/>
        <end position="361"/>
    </location>
</feature>
<evidence type="ECO:0000313" key="2">
    <source>
        <dbReference type="EMBL" id="SVA87277.1"/>
    </source>
</evidence>
<accession>A0A381ZET8</accession>
<feature type="non-terminal residue" evidence="2">
    <location>
        <position position="362"/>
    </location>
</feature>
<evidence type="ECO:0000256" key="1">
    <source>
        <dbReference type="SAM" id="Phobius"/>
    </source>
</evidence>